<evidence type="ECO:0000313" key="2">
    <source>
        <dbReference type="Proteomes" id="UP001148629"/>
    </source>
</evidence>
<dbReference type="Proteomes" id="UP001148629">
    <property type="component" value="Unassembled WGS sequence"/>
</dbReference>
<proteinExistence type="predicted"/>
<sequence length="147" mass="16272">MSGSPSEQHASRLLLADSDKERACATRGLGAAKVAGRPSNPAKREASRWRRGLNPSGPNHFSSAAIDKLLYVRQAWSMAENLDQVPQDWVSNFGVAECWAEELQLLINYIGYTGSLTRPTQNILWEATCSRMQAHYDPVFGALCNYT</sequence>
<organism evidence="1 2">
    <name type="scientific">Fusarium decemcellulare</name>
    <dbReference type="NCBI Taxonomy" id="57161"/>
    <lineage>
        <taxon>Eukaryota</taxon>
        <taxon>Fungi</taxon>
        <taxon>Dikarya</taxon>
        <taxon>Ascomycota</taxon>
        <taxon>Pezizomycotina</taxon>
        <taxon>Sordariomycetes</taxon>
        <taxon>Hypocreomycetidae</taxon>
        <taxon>Hypocreales</taxon>
        <taxon>Nectriaceae</taxon>
        <taxon>Fusarium</taxon>
        <taxon>Fusarium decemcellulare species complex</taxon>
    </lineage>
</organism>
<evidence type="ECO:0000313" key="1">
    <source>
        <dbReference type="EMBL" id="KAJ3507748.1"/>
    </source>
</evidence>
<gene>
    <name evidence="1" type="ORF">NM208_g15920</name>
</gene>
<protein>
    <submittedName>
        <fullName evidence="1">Uncharacterized protein</fullName>
    </submittedName>
</protein>
<name>A0ACC1RDJ0_9HYPO</name>
<dbReference type="EMBL" id="JANRMS010004569">
    <property type="protein sequence ID" value="KAJ3507748.1"/>
    <property type="molecule type" value="Genomic_DNA"/>
</dbReference>
<comment type="caution">
    <text evidence="1">The sequence shown here is derived from an EMBL/GenBank/DDBJ whole genome shotgun (WGS) entry which is preliminary data.</text>
</comment>
<accession>A0ACC1RDJ0</accession>
<reference evidence="1" key="1">
    <citation type="submission" date="2022-08" db="EMBL/GenBank/DDBJ databases">
        <title>Genome Sequence of Fusarium decemcellulare.</title>
        <authorList>
            <person name="Buettner E."/>
        </authorList>
    </citation>
    <scope>NUCLEOTIDE SEQUENCE</scope>
    <source>
        <strain evidence="1">Babe19</strain>
    </source>
</reference>
<keyword evidence="2" id="KW-1185">Reference proteome</keyword>